<organism evidence="2 3">
    <name type="scientific">Gordonia phage Skog</name>
    <dbReference type="NCBI Taxonomy" id="2704033"/>
    <lineage>
        <taxon>Viruses</taxon>
        <taxon>Duplodnaviria</taxon>
        <taxon>Heunggongvirae</taxon>
        <taxon>Uroviricota</taxon>
        <taxon>Caudoviricetes</taxon>
        <taxon>Skogvirus</taxon>
        <taxon>Skogvirus Skog</taxon>
    </lineage>
</organism>
<feature type="region of interest" description="Disordered" evidence="1">
    <location>
        <begin position="47"/>
        <end position="80"/>
    </location>
</feature>
<sequence>MSDTEKYARFPFPRDLHARWKIEAAHQGKTLTGLLRDIITVLEKTRDEKRDETPITSTTVGASWSAESTTPVDKPHGPDFTSKLPPLLHDGLIVRPEGEPSFNADLIRAKLGRIGTSGEDPHWAANVEPYVSEHPHGSDEWWANHPLNTNETSPWCGEVNPFGPDAHYIERSSRERLLREIERHQPEETP</sequence>
<reference evidence="2 3" key="1">
    <citation type="submission" date="2020-01" db="EMBL/GenBank/DDBJ databases">
        <authorList>
            <person name="Alvaro L.E."/>
            <person name="Baker K.N."/>
            <person name="Baxter I.S."/>
            <person name="Brown M.R."/>
            <person name="Driscoll K.D."/>
            <person name="Elrubaie J.M."/>
            <person name="Feith S.L."/>
            <person name="Indihar D.F."/>
            <person name="Knoch V.T."/>
            <person name="Koirtyohann K.M."/>
            <person name="Kratz M.A."/>
            <person name="Lear A.H."/>
            <person name="Lindblom K.E."/>
            <person name="Marcus E.R."/>
            <person name="Murphy M.E."/>
            <person name="Sensor R."/>
            <person name="Sherman S.J."/>
            <person name="Swift V.R."/>
            <person name="White K.E."/>
            <person name="Wills S.J."/>
            <person name="Gatt S.M."/>
            <person name="Lohbauer S.A."/>
            <person name="Power T.R."/>
            <person name="Rosales K.A."/>
            <person name="Sisson B.M."/>
            <person name="Isern S."/>
            <person name="Michael S.F."/>
            <person name="Sunnen C.N."/>
            <person name="Garlena R.A."/>
            <person name="Russell D.A."/>
            <person name="Pope W.H."/>
            <person name="Jacobs-Sera D."/>
            <person name="Hatfull G.F."/>
        </authorList>
    </citation>
    <scope>NUCLEOTIDE SEQUENCE [LARGE SCALE GENOMIC DNA]</scope>
</reference>
<feature type="compositionally biased region" description="Polar residues" evidence="1">
    <location>
        <begin position="54"/>
        <end position="71"/>
    </location>
</feature>
<evidence type="ECO:0000313" key="2">
    <source>
        <dbReference type="EMBL" id="QIG58222.1"/>
    </source>
</evidence>
<dbReference type="GeneID" id="64766552"/>
<gene>
    <name evidence="2" type="primary">70</name>
    <name evidence="2" type="ORF">SEA_SKOG_70</name>
</gene>
<evidence type="ECO:0000256" key="1">
    <source>
        <dbReference type="SAM" id="MobiDB-lite"/>
    </source>
</evidence>
<evidence type="ECO:0000313" key="3">
    <source>
        <dbReference type="Proteomes" id="UP000503093"/>
    </source>
</evidence>
<dbReference type="Proteomes" id="UP000503093">
    <property type="component" value="Segment"/>
</dbReference>
<name>A0A6G6XJE7_9CAUD</name>
<keyword evidence="3" id="KW-1185">Reference proteome</keyword>
<dbReference type="KEGG" id="vg:64766552"/>
<proteinExistence type="predicted"/>
<accession>A0A6G6XJE7</accession>
<protein>
    <submittedName>
        <fullName evidence="2">Uncharacterized protein</fullName>
    </submittedName>
</protein>
<dbReference type="EMBL" id="MN908687">
    <property type="protein sequence ID" value="QIG58222.1"/>
    <property type="molecule type" value="Genomic_DNA"/>
</dbReference>
<dbReference type="RefSeq" id="YP_010059320.1">
    <property type="nucleotide sequence ID" value="NC_054725.1"/>
</dbReference>